<dbReference type="HOGENOM" id="CLU_013985_23_1_3"/>
<reference evidence="2 3" key="1">
    <citation type="journal article" date="2003" name="Proc. Natl. Acad. Sci. U.S.A.">
        <title>Genome sequence of the cyanobacterium Prochlorococcus marinus SS120, a nearly minimal oxyphototrophic genome.</title>
        <authorList>
            <person name="Dufresne A."/>
            <person name="Salanoubat M."/>
            <person name="Partensky F."/>
            <person name="Artiguenave F."/>
            <person name="Axmann I.M."/>
            <person name="Barbe V."/>
            <person name="Duprat S."/>
            <person name="Galperin M.Y."/>
            <person name="Koonin E.V."/>
            <person name="Le Gall F."/>
            <person name="Makarova K.S."/>
            <person name="Ostrowski M."/>
            <person name="Oztas S."/>
            <person name="Robert C."/>
            <person name="Rogozin I.B."/>
            <person name="Scanlan D.J."/>
            <person name="Tandeau de Marsac N."/>
            <person name="Weissenbach J."/>
            <person name="Wincker P."/>
            <person name="Wolf Y.I."/>
            <person name="Hess W.R."/>
        </authorList>
    </citation>
    <scope>NUCLEOTIDE SEQUENCE [LARGE SCALE GENOMIC DNA]</scope>
    <source>
        <strain evidence="3">SARG / CCMP1375 / SS120</strain>
    </source>
</reference>
<gene>
    <name evidence="2" type="primary">rimI</name>
    <name evidence="2" type="ordered locus">Pro_1106</name>
</gene>
<dbReference type="OrthoDB" id="9794566at2"/>
<sequence>MQKLDLYLQTKVITIGIRDLKRCIDLDLKTLNGIWNNTQWEKELTDPNRICLGIVKGTDLLALATGWLIMSDLNITFLAVDPLYQRLGLGIRVLSELINKAKKSGMKIATIDAKETNIAAKALYKKMDFEEVRCRYNLYKDGNNAIIYQRLFY</sequence>
<dbReference type="PATRIC" id="fig|167539.5.peg.1156"/>
<dbReference type="InterPro" id="IPR016181">
    <property type="entry name" value="Acyl_CoA_acyltransferase"/>
</dbReference>
<organism evidence="2 3">
    <name type="scientific">Prochlorococcus marinus (strain SARG / CCMP1375 / SS120)</name>
    <dbReference type="NCBI Taxonomy" id="167539"/>
    <lineage>
        <taxon>Bacteria</taxon>
        <taxon>Bacillati</taxon>
        <taxon>Cyanobacteriota</taxon>
        <taxon>Cyanophyceae</taxon>
        <taxon>Synechococcales</taxon>
        <taxon>Prochlorococcaceae</taxon>
        <taxon>Prochlorococcus</taxon>
    </lineage>
</organism>
<dbReference type="AlphaFoldDB" id="Q7VBI6"/>
<dbReference type="STRING" id="167539.Pro_1106"/>
<dbReference type="Pfam" id="PF00583">
    <property type="entry name" value="Acetyltransf_1"/>
    <property type="match status" value="1"/>
</dbReference>
<protein>
    <submittedName>
        <fullName evidence="2">Acetyltransferase, GNAT family</fullName>
    </submittedName>
</protein>
<dbReference type="RefSeq" id="WP_011125258.1">
    <property type="nucleotide sequence ID" value="NC_005042.1"/>
</dbReference>
<name>Q7VBI6_PROMA</name>
<dbReference type="PROSITE" id="PS51186">
    <property type="entry name" value="GNAT"/>
    <property type="match status" value="1"/>
</dbReference>
<keyword evidence="3" id="KW-1185">Reference proteome</keyword>
<dbReference type="KEGG" id="pma:Pro_1106"/>
<evidence type="ECO:0000259" key="1">
    <source>
        <dbReference type="PROSITE" id="PS51186"/>
    </source>
</evidence>
<accession>Q7VBI6</accession>
<dbReference type="eggNOG" id="COG0456">
    <property type="taxonomic scope" value="Bacteria"/>
</dbReference>
<evidence type="ECO:0000313" key="2">
    <source>
        <dbReference type="EMBL" id="AAQ00151.1"/>
    </source>
</evidence>
<proteinExistence type="predicted"/>
<evidence type="ECO:0000313" key="3">
    <source>
        <dbReference type="Proteomes" id="UP000001420"/>
    </source>
</evidence>
<dbReference type="SUPFAM" id="SSF55729">
    <property type="entry name" value="Acyl-CoA N-acyltransferases (Nat)"/>
    <property type="match status" value="1"/>
</dbReference>
<dbReference type="Proteomes" id="UP000001420">
    <property type="component" value="Chromosome"/>
</dbReference>
<feature type="domain" description="N-acetyltransferase" evidence="1">
    <location>
        <begin position="10"/>
        <end position="153"/>
    </location>
</feature>
<dbReference type="Gene3D" id="3.40.630.30">
    <property type="match status" value="1"/>
</dbReference>
<dbReference type="CDD" id="cd04301">
    <property type="entry name" value="NAT_SF"/>
    <property type="match status" value="1"/>
</dbReference>
<dbReference type="InterPro" id="IPR000182">
    <property type="entry name" value="GNAT_dom"/>
</dbReference>
<dbReference type="EnsemblBacteria" id="AAQ00151">
    <property type="protein sequence ID" value="AAQ00151"/>
    <property type="gene ID" value="Pro_1106"/>
</dbReference>
<dbReference type="GO" id="GO:0016747">
    <property type="term" value="F:acyltransferase activity, transferring groups other than amino-acyl groups"/>
    <property type="evidence" value="ECO:0007669"/>
    <property type="project" value="InterPro"/>
</dbReference>
<dbReference type="EMBL" id="AE017126">
    <property type="protein sequence ID" value="AAQ00151.1"/>
    <property type="molecule type" value="Genomic_DNA"/>
</dbReference>